<dbReference type="AlphaFoldDB" id="A0A559K8V5"/>
<dbReference type="Proteomes" id="UP000317036">
    <property type="component" value="Unassembled WGS sequence"/>
</dbReference>
<comment type="caution">
    <text evidence="2">The sequence shown here is derived from an EMBL/GenBank/DDBJ whole genome shotgun (WGS) entry which is preliminary data.</text>
</comment>
<proteinExistence type="predicted"/>
<dbReference type="InterPro" id="IPR012854">
    <property type="entry name" value="Cu_amine_oxidase-like_N"/>
</dbReference>
<evidence type="ECO:0000259" key="1">
    <source>
        <dbReference type="Pfam" id="PF07833"/>
    </source>
</evidence>
<evidence type="ECO:0000313" key="2">
    <source>
        <dbReference type="EMBL" id="TVY08523.1"/>
    </source>
</evidence>
<dbReference type="EMBL" id="VNJI01000022">
    <property type="protein sequence ID" value="TVY08523.1"/>
    <property type="molecule type" value="Genomic_DNA"/>
</dbReference>
<dbReference type="Pfam" id="PF07833">
    <property type="entry name" value="Cu_amine_oxidN1"/>
    <property type="match status" value="1"/>
</dbReference>
<keyword evidence="3" id="KW-1185">Reference proteome</keyword>
<organism evidence="2 3">
    <name type="scientific">Paenibacillus cremeus</name>
    <dbReference type="NCBI Taxonomy" id="2163881"/>
    <lineage>
        <taxon>Bacteria</taxon>
        <taxon>Bacillati</taxon>
        <taxon>Bacillota</taxon>
        <taxon>Bacilli</taxon>
        <taxon>Bacillales</taxon>
        <taxon>Paenibacillaceae</taxon>
        <taxon>Paenibacillus</taxon>
    </lineage>
</organism>
<dbReference type="RefSeq" id="WP_144849487.1">
    <property type="nucleotide sequence ID" value="NZ_VNJI01000022.1"/>
</dbReference>
<protein>
    <submittedName>
        <fullName evidence="2">Copper amine oxidase N-terminal domain-containing protein</fullName>
    </submittedName>
</protein>
<dbReference type="Gene3D" id="3.30.457.10">
    <property type="entry name" value="Copper amine oxidase-like, N-terminal domain"/>
    <property type="match status" value="1"/>
</dbReference>
<evidence type="ECO:0000313" key="3">
    <source>
        <dbReference type="Proteomes" id="UP000317036"/>
    </source>
</evidence>
<sequence length="540" mass="59422">MKVMKRWNAVLCGLLVLVLLVVAGCQPVSGFDVNKLLNNSVAVKSAEGKRTVTLELTPDAQSATADQQKLFDLFGKVKLEVYASKMQDPQHASMRGAVEYAKGRIPFELTLADQVYTIRIEGAKKPIVIKGAAAWNPNPNPMVPVTKGLQEQLDQMSKRAVDAAPAMASFFINNFPNPNTISVTGVTESVNGELMPLQKLHAEIYGSEWIGLVKGFLTNVLADDKGMKDFLGQLYDLYIPVIMEAMKGVDEGMQKQGVQPKDDENSITNTTMPYLKNKTLAVEFAYTFLKSTLQKYLDNYDKNVADFTATANGKELLNDNQYLKMDIYADQDLLPRKSTIELLLTNPESDHNDGLKSIKLTSTSEVWSVNKPVTVDTINTSNGVIDLAGESGNLTMSKFIGALEPNSQLYKLLKEDLELTKKEVTLLMGQPDPYSFSTRPFNDQGVVMVPARFVSEKLEAEVKWLADTKQVRITDPVSGTVILLTIDSPEASVNGKAVTMEKPAVLVHGSTFVPVRFVAESLGAKVSWDETLQAVKITRE</sequence>
<feature type="domain" description="Copper amine oxidase-like N-terminal" evidence="1">
    <location>
        <begin position="434"/>
        <end position="537"/>
    </location>
</feature>
<dbReference type="SUPFAM" id="SSF55383">
    <property type="entry name" value="Copper amine oxidase, domain N"/>
    <property type="match status" value="1"/>
</dbReference>
<dbReference type="InterPro" id="IPR036582">
    <property type="entry name" value="Mao_N_sf"/>
</dbReference>
<reference evidence="2 3" key="1">
    <citation type="submission" date="2019-07" db="EMBL/GenBank/DDBJ databases">
        <authorList>
            <person name="Kim J."/>
        </authorList>
    </citation>
    <scope>NUCLEOTIDE SEQUENCE [LARGE SCALE GENOMIC DNA]</scope>
    <source>
        <strain evidence="2 3">JC52</strain>
    </source>
</reference>
<gene>
    <name evidence="2" type="ORF">FPZ49_18045</name>
</gene>
<accession>A0A559K8V5</accession>
<dbReference type="OrthoDB" id="2811497at2"/>
<name>A0A559K8V5_9BACL</name>
<dbReference type="PROSITE" id="PS51257">
    <property type="entry name" value="PROKAR_LIPOPROTEIN"/>
    <property type="match status" value="1"/>
</dbReference>